<feature type="chain" id="PRO_5043013749" description="Secreted protein" evidence="2">
    <location>
        <begin position="24"/>
        <end position="104"/>
    </location>
</feature>
<protein>
    <recommendedName>
        <fullName evidence="5">Secreted protein</fullName>
    </recommendedName>
</protein>
<feature type="region of interest" description="Disordered" evidence="1">
    <location>
        <begin position="42"/>
        <end position="78"/>
    </location>
</feature>
<feature type="compositionally biased region" description="Basic and acidic residues" evidence="1">
    <location>
        <begin position="59"/>
        <end position="78"/>
    </location>
</feature>
<organism evidence="3 4">
    <name type="scientific">Pristionchus mayeri</name>
    <dbReference type="NCBI Taxonomy" id="1317129"/>
    <lineage>
        <taxon>Eukaryota</taxon>
        <taxon>Metazoa</taxon>
        <taxon>Ecdysozoa</taxon>
        <taxon>Nematoda</taxon>
        <taxon>Chromadorea</taxon>
        <taxon>Rhabditida</taxon>
        <taxon>Rhabditina</taxon>
        <taxon>Diplogasteromorpha</taxon>
        <taxon>Diplogasteroidea</taxon>
        <taxon>Neodiplogasteridae</taxon>
        <taxon>Pristionchus</taxon>
    </lineage>
</organism>
<reference evidence="4" key="1">
    <citation type="submission" date="2022-10" db="EMBL/GenBank/DDBJ databases">
        <title>Genome assembly of Pristionchus species.</title>
        <authorList>
            <person name="Yoshida K."/>
            <person name="Sommer R.J."/>
        </authorList>
    </citation>
    <scope>NUCLEOTIDE SEQUENCE [LARGE SCALE GENOMIC DNA]</scope>
    <source>
        <strain evidence="4">RS5460</strain>
    </source>
</reference>
<feature type="non-terminal residue" evidence="3">
    <location>
        <position position="104"/>
    </location>
</feature>
<feature type="signal peptide" evidence="2">
    <location>
        <begin position="1"/>
        <end position="23"/>
    </location>
</feature>
<dbReference type="AlphaFoldDB" id="A0AAN5CAZ8"/>
<keyword evidence="4" id="KW-1185">Reference proteome</keyword>
<evidence type="ECO:0000256" key="2">
    <source>
        <dbReference type="SAM" id="SignalP"/>
    </source>
</evidence>
<accession>A0AAN5CAZ8</accession>
<proteinExistence type="predicted"/>
<evidence type="ECO:0008006" key="5">
    <source>
        <dbReference type="Google" id="ProtNLM"/>
    </source>
</evidence>
<evidence type="ECO:0000313" key="4">
    <source>
        <dbReference type="Proteomes" id="UP001328107"/>
    </source>
</evidence>
<sequence>MNIIIMMTLFSFESLISTPYLSSQRTNTCPLKKRRRNEQPIYEERAYVSDEETTPSKWRPPEKYGIRNKDNYDNDSSECRDMHSTAARMVLPIIPIEQYHSPVR</sequence>
<evidence type="ECO:0000313" key="3">
    <source>
        <dbReference type="EMBL" id="GMR35464.1"/>
    </source>
</evidence>
<comment type="caution">
    <text evidence="3">The sequence shown here is derived from an EMBL/GenBank/DDBJ whole genome shotgun (WGS) entry which is preliminary data.</text>
</comment>
<dbReference type="EMBL" id="BTRK01000002">
    <property type="protein sequence ID" value="GMR35464.1"/>
    <property type="molecule type" value="Genomic_DNA"/>
</dbReference>
<evidence type="ECO:0000256" key="1">
    <source>
        <dbReference type="SAM" id="MobiDB-lite"/>
    </source>
</evidence>
<keyword evidence="2" id="KW-0732">Signal</keyword>
<gene>
    <name evidence="3" type="ORF">PMAYCL1PPCAC_05660</name>
</gene>
<name>A0AAN5CAZ8_9BILA</name>
<dbReference type="Proteomes" id="UP001328107">
    <property type="component" value="Unassembled WGS sequence"/>
</dbReference>